<gene>
    <name evidence="1" type="primary">gb07099</name>
    <name evidence="1" type="ORF">PR202_gb07099</name>
</gene>
<organism evidence="1 2">
    <name type="scientific">Eleusine coracana subsp. coracana</name>
    <dbReference type="NCBI Taxonomy" id="191504"/>
    <lineage>
        <taxon>Eukaryota</taxon>
        <taxon>Viridiplantae</taxon>
        <taxon>Streptophyta</taxon>
        <taxon>Embryophyta</taxon>
        <taxon>Tracheophyta</taxon>
        <taxon>Spermatophyta</taxon>
        <taxon>Magnoliopsida</taxon>
        <taxon>Liliopsida</taxon>
        <taxon>Poales</taxon>
        <taxon>Poaceae</taxon>
        <taxon>PACMAD clade</taxon>
        <taxon>Chloridoideae</taxon>
        <taxon>Cynodonteae</taxon>
        <taxon>Eleusininae</taxon>
        <taxon>Eleusine</taxon>
    </lineage>
</organism>
<accession>A0AAV5EB21</accession>
<dbReference type="AlphaFoldDB" id="A0AAV5EB21"/>
<evidence type="ECO:0000313" key="2">
    <source>
        <dbReference type="Proteomes" id="UP001054889"/>
    </source>
</evidence>
<dbReference type="Proteomes" id="UP001054889">
    <property type="component" value="Unassembled WGS sequence"/>
</dbReference>
<reference evidence="1" key="2">
    <citation type="submission" date="2021-12" db="EMBL/GenBank/DDBJ databases">
        <title>Resequencing data analysis of finger millet.</title>
        <authorList>
            <person name="Hatakeyama M."/>
            <person name="Aluri S."/>
            <person name="Balachadran M.T."/>
            <person name="Sivarajan S.R."/>
            <person name="Poveda L."/>
            <person name="Shimizu-Inatsugi R."/>
            <person name="Schlapbach R."/>
            <person name="Sreeman S.M."/>
            <person name="Shimizu K.K."/>
        </authorList>
    </citation>
    <scope>NUCLEOTIDE SEQUENCE</scope>
</reference>
<sequence length="83" mass="9111">MRWSEADVLRSKSLVKPNNFLSVLGVGSAISEQPKGREIEISETKGSSTMHLCNISLPLSVDRQRTILIFSSTLAKWHAGCVP</sequence>
<keyword evidence="2" id="KW-1185">Reference proteome</keyword>
<name>A0AAV5EB21_ELECO</name>
<proteinExistence type="predicted"/>
<dbReference type="EMBL" id="BQKI01000074">
    <property type="protein sequence ID" value="GJN19790.1"/>
    <property type="molecule type" value="Genomic_DNA"/>
</dbReference>
<protein>
    <submittedName>
        <fullName evidence="1">Uncharacterized protein</fullName>
    </submittedName>
</protein>
<comment type="caution">
    <text evidence="1">The sequence shown here is derived from an EMBL/GenBank/DDBJ whole genome shotgun (WGS) entry which is preliminary data.</text>
</comment>
<evidence type="ECO:0000313" key="1">
    <source>
        <dbReference type="EMBL" id="GJN19790.1"/>
    </source>
</evidence>
<reference evidence="1" key="1">
    <citation type="journal article" date="2018" name="DNA Res.">
        <title>Multiple hybrid de novo genome assembly of finger millet, an orphan allotetraploid crop.</title>
        <authorList>
            <person name="Hatakeyama M."/>
            <person name="Aluri S."/>
            <person name="Balachadran M.T."/>
            <person name="Sivarajan S.R."/>
            <person name="Patrignani A."/>
            <person name="Gruter S."/>
            <person name="Poveda L."/>
            <person name="Shimizu-Inatsugi R."/>
            <person name="Baeten J."/>
            <person name="Francoijs K.J."/>
            <person name="Nataraja K.N."/>
            <person name="Reddy Y.A.N."/>
            <person name="Phadnis S."/>
            <person name="Ravikumar R.L."/>
            <person name="Schlapbach R."/>
            <person name="Sreeman S.M."/>
            <person name="Shimizu K.K."/>
        </authorList>
    </citation>
    <scope>NUCLEOTIDE SEQUENCE</scope>
</reference>